<dbReference type="PANTHER" id="PTHR35602">
    <property type="entry name" value="ESTERASE YQIA-RELATED"/>
    <property type="match status" value="1"/>
</dbReference>
<dbReference type="RefSeq" id="WP_218142605.1">
    <property type="nucleotide sequence ID" value="NZ_FOVE01000002.1"/>
</dbReference>
<organism evidence="1 2">
    <name type="scientific">Formivibrio citricus</name>
    <dbReference type="NCBI Taxonomy" id="83765"/>
    <lineage>
        <taxon>Bacteria</taxon>
        <taxon>Pseudomonadati</taxon>
        <taxon>Pseudomonadota</taxon>
        <taxon>Betaproteobacteria</taxon>
        <taxon>Neisseriales</taxon>
        <taxon>Chitinibacteraceae</taxon>
        <taxon>Formivibrio</taxon>
    </lineage>
</organism>
<name>A0A1I4VTG9_9NEIS</name>
<dbReference type="Proteomes" id="UP000242869">
    <property type="component" value="Unassembled WGS sequence"/>
</dbReference>
<evidence type="ECO:0000313" key="2">
    <source>
        <dbReference type="Proteomes" id="UP000242869"/>
    </source>
</evidence>
<dbReference type="Pfam" id="PF05728">
    <property type="entry name" value="UPF0227"/>
    <property type="match status" value="1"/>
</dbReference>
<evidence type="ECO:0000313" key="1">
    <source>
        <dbReference type="EMBL" id="SFN04598.1"/>
    </source>
</evidence>
<gene>
    <name evidence="1" type="ORF">SAMN05660284_00380</name>
</gene>
<dbReference type="PANTHER" id="PTHR35602:SF3">
    <property type="entry name" value="ESTERASE YQIA"/>
    <property type="match status" value="1"/>
</dbReference>
<dbReference type="EMBL" id="FOVE01000002">
    <property type="protein sequence ID" value="SFN04598.1"/>
    <property type="molecule type" value="Genomic_DNA"/>
</dbReference>
<dbReference type="AlphaFoldDB" id="A0A1I4VTG9"/>
<dbReference type="InterPro" id="IPR029058">
    <property type="entry name" value="AB_hydrolase_fold"/>
</dbReference>
<dbReference type="InterPro" id="IPR008886">
    <property type="entry name" value="UPF0227/Esterase_YqiA"/>
</dbReference>
<evidence type="ECO:0008006" key="3">
    <source>
        <dbReference type="Google" id="ProtNLM"/>
    </source>
</evidence>
<accession>A0A1I4VTG9</accession>
<keyword evidence="2" id="KW-1185">Reference proteome</keyword>
<proteinExistence type="predicted"/>
<dbReference type="SUPFAM" id="SSF53474">
    <property type="entry name" value="alpha/beta-Hydrolases"/>
    <property type="match status" value="1"/>
</dbReference>
<sequence length="199" mass="22224">MSEILPHLVYLHGFLSSPDSKKARETGDWLAERGLGAKFHCPVLPPVPLQVAELLRGLYQELKGAPVFVVGSSLGGFYATWFAEEFGCHAVLINPAVRPYELLKDYIGPQRNYQTGEIQVVEPGFADDLRTLERKPSRPDRYWVLLQTGDETLDYRDAADFYAGSRLSVMEGGDHSFVGYADWLPQIWAFARSNSSQGA</sequence>
<protein>
    <recommendedName>
        <fullName evidence="3">Esterase</fullName>
    </recommendedName>
</protein>
<reference evidence="2" key="1">
    <citation type="submission" date="2016-10" db="EMBL/GenBank/DDBJ databases">
        <authorList>
            <person name="Varghese N."/>
            <person name="Submissions S."/>
        </authorList>
    </citation>
    <scope>NUCLEOTIDE SEQUENCE [LARGE SCALE GENOMIC DNA]</scope>
    <source>
        <strain evidence="2">DSM 6150</strain>
    </source>
</reference>
<dbReference type="Gene3D" id="3.40.50.1820">
    <property type="entry name" value="alpha/beta hydrolase"/>
    <property type="match status" value="1"/>
</dbReference>
<dbReference type="STRING" id="83765.SAMN05660284_00380"/>